<evidence type="ECO:0008006" key="3">
    <source>
        <dbReference type="Google" id="ProtNLM"/>
    </source>
</evidence>
<evidence type="ECO:0000313" key="1">
    <source>
        <dbReference type="EMBL" id="ORM90057.1"/>
    </source>
</evidence>
<dbReference type="AlphaFoldDB" id="A0A1X1EM82"/>
<proteinExistence type="predicted"/>
<dbReference type="Proteomes" id="UP000193749">
    <property type="component" value="Unassembled WGS sequence"/>
</dbReference>
<dbReference type="OrthoDB" id="4554729at2"/>
<name>A0A1X1EM82_PANCY</name>
<dbReference type="InterPro" id="IPR026325">
    <property type="entry name" value="DUF932"/>
</dbReference>
<dbReference type="STRING" id="55209.HA50_26155"/>
<dbReference type="Pfam" id="PF06067">
    <property type="entry name" value="DUF932"/>
    <property type="match status" value="1"/>
</dbReference>
<sequence>MVRFATRYAAPTSVRKNNPLTNDELMRVVPSAFSAEKHESRSERYTYIPTITLLDKLREEGFQPYYASQSRVRDPERRDFTRHMIRLRRGNNNGAGEVPEIVLLNSHDGSSSYKMIPGIFRQVCTNGLVCWKSFGEISVPHKGDIVSQVIEGAYEVLGVFDKVENNIDTMKAIQVNSEERRLLGQLALEYKYEGKEPPVSAERIIQPRAWYDKGTDLWTAFNIVQENLIKGGVPGRTAKGKRTTTRPVTGIDGDIKLNQALWKMAEEFAKLKA</sequence>
<comment type="caution">
    <text evidence="1">The sequence shown here is derived from an EMBL/GenBank/DDBJ whole genome shotgun (WGS) entry which is preliminary data.</text>
</comment>
<reference evidence="1 2" key="1">
    <citation type="journal article" date="2017" name="Antonie Van Leeuwenhoek">
        <title>Phylogenomic resolution of the bacterial genus Pantoea and its relationship with Erwinia and Tatumella.</title>
        <authorList>
            <person name="Palmer M."/>
            <person name="Steenkamp E.T."/>
            <person name="Coetzee M.P."/>
            <person name="Chan W.Y."/>
            <person name="van Zyl E."/>
            <person name="De Maayer P."/>
            <person name="Coutinho T.A."/>
            <person name="Blom J."/>
            <person name="Smits T.H."/>
            <person name="Duffy B."/>
            <person name="Venter S.N."/>
        </authorList>
    </citation>
    <scope>NUCLEOTIDE SEQUENCE [LARGE SCALE GENOMIC DNA]</scope>
    <source>
        <strain evidence="1 2">LMG 2657</strain>
    </source>
</reference>
<accession>A0A1X1EM82</accession>
<evidence type="ECO:0000313" key="2">
    <source>
        <dbReference type="Proteomes" id="UP000193749"/>
    </source>
</evidence>
<dbReference type="RefSeq" id="WP_084879778.1">
    <property type="nucleotide sequence ID" value="NZ_JAGGMY010000007.1"/>
</dbReference>
<protein>
    <recommendedName>
        <fullName evidence="3">DUF945 domain-containing protein</fullName>
    </recommendedName>
</protein>
<organism evidence="1 2">
    <name type="scientific">Pantoea cypripedii</name>
    <name type="common">Pectobacterium cypripedii</name>
    <name type="synonym">Erwinia cypripedii</name>
    <dbReference type="NCBI Taxonomy" id="55209"/>
    <lineage>
        <taxon>Bacteria</taxon>
        <taxon>Pseudomonadati</taxon>
        <taxon>Pseudomonadota</taxon>
        <taxon>Gammaproteobacteria</taxon>
        <taxon>Enterobacterales</taxon>
        <taxon>Erwiniaceae</taxon>
        <taxon>Pantoea</taxon>
    </lineage>
</organism>
<gene>
    <name evidence="1" type="ORF">HA50_26155</name>
</gene>
<keyword evidence="2" id="KW-1185">Reference proteome</keyword>
<dbReference type="EMBL" id="MLJI01000002">
    <property type="protein sequence ID" value="ORM90057.1"/>
    <property type="molecule type" value="Genomic_DNA"/>
</dbReference>